<evidence type="ECO:0000313" key="6">
    <source>
        <dbReference type="Proteomes" id="UP000267921"/>
    </source>
</evidence>
<dbReference type="GO" id="GO:0003824">
    <property type="term" value="F:catalytic activity"/>
    <property type="evidence" value="ECO:0007669"/>
    <property type="project" value="InterPro"/>
</dbReference>
<keyword evidence="1" id="KW-0472">Membrane</keyword>
<dbReference type="Gene3D" id="3.40.720.10">
    <property type="entry name" value="Alkaline Phosphatase, subunit A"/>
    <property type="match status" value="1"/>
</dbReference>
<feature type="domain" description="Metalloenzyme" evidence="2">
    <location>
        <begin position="225"/>
        <end position="351"/>
    </location>
</feature>
<organism evidence="4 5">
    <name type="scientific">Methanohalophilus halophilus</name>
    <dbReference type="NCBI Taxonomy" id="2177"/>
    <lineage>
        <taxon>Archaea</taxon>
        <taxon>Methanobacteriati</taxon>
        <taxon>Methanobacteriota</taxon>
        <taxon>Stenosarchaea group</taxon>
        <taxon>Methanomicrobia</taxon>
        <taxon>Methanosarcinales</taxon>
        <taxon>Methanosarcinaceae</taxon>
        <taxon>Methanohalophilus</taxon>
    </lineage>
</organism>
<dbReference type="SUPFAM" id="SSF53649">
    <property type="entry name" value="Alkaline phosphatase-like"/>
    <property type="match status" value="1"/>
</dbReference>
<dbReference type="Pfam" id="PF01676">
    <property type="entry name" value="Metalloenzyme"/>
    <property type="match status" value="1"/>
</dbReference>
<dbReference type="GO" id="GO:0046872">
    <property type="term" value="F:metal ion binding"/>
    <property type="evidence" value="ECO:0007669"/>
    <property type="project" value="InterPro"/>
</dbReference>
<gene>
    <name evidence="3" type="ORF">EFE40_06550</name>
    <name evidence="4" type="ORF">SAMN04515625_0653</name>
</gene>
<evidence type="ECO:0000313" key="5">
    <source>
        <dbReference type="Proteomes" id="UP000198669"/>
    </source>
</evidence>
<evidence type="ECO:0000313" key="4">
    <source>
        <dbReference type="EMBL" id="SDW30587.1"/>
    </source>
</evidence>
<dbReference type="EMBL" id="RJJG01000004">
    <property type="protein sequence ID" value="RNI09114.1"/>
    <property type="molecule type" value="Genomic_DNA"/>
</dbReference>
<reference evidence="4 5" key="1">
    <citation type="submission" date="2016-10" db="EMBL/GenBank/DDBJ databases">
        <authorList>
            <person name="de Groot N.N."/>
        </authorList>
    </citation>
    <scope>NUCLEOTIDE SEQUENCE [LARGE SCALE GENOMIC DNA]</scope>
    <source>
        <strain evidence="4 5">Z-7982</strain>
    </source>
</reference>
<dbReference type="InterPro" id="IPR017850">
    <property type="entry name" value="Alkaline_phosphatase_core_sf"/>
</dbReference>
<dbReference type="Proteomes" id="UP000267921">
    <property type="component" value="Unassembled WGS sequence"/>
</dbReference>
<sequence>MIYSRRQIWQSGKILPLLLLLLCITINPAGCATFIETGNTNTPDGVVVLIVDGLGNGYINPERDVKAIDGSVLQKPGLSNLPYIYDQAVIFDSVYVPALKGNSGHNVIMTGNRDADDTMVGYDNASIYDVVRKHGYLTVGVLERGDSEEVVAENDLVIHDTTNSINEPVMQVSVSGNREIDVLPLLEKEFETHASRALSRVESTPSGSIQRYYAYNKLALDAAMDSINILEKEGRDTKYFITVNIAALDTAGLYRGYEGYGQCIENLDSMIVPLYETCRENNLALVITSDHGMAFPDAESRGGAKSEKYASANEVRNVPLIILSPNIKQQRIQETIGQEDVAPILLSTLGIADRPAFCEGREKNLKEYAVLKVVSPGITSMKLSNSGKEVCSGSNDSMYYITGLEKNKQYTLETVIDSSGETYKETLSIENDRVIEIKEKDEKQDSTASPENNMHLVGGVLIGVINLTGLAIIFRIMRN</sequence>
<dbReference type="InterPro" id="IPR006124">
    <property type="entry name" value="Metalloenzyme"/>
</dbReference>
<proteinExistence type="predicted"/>
<keyword evidence="1" id="KW-0812">Transmembrane</keyword>
<keyword evidence="1" id="KW-1133">Transmembrane helix</keyword>
<accession>A0A1H2SGC9</accession>
<dbReference type="AlphaFoldDB" id="A0A1H2SGC9"/>
<feature type="transmembrane region" description="Helical" evidence="1">
    <location>
        <begin position="454"/>
        <end position="474"/>
    </location>
</feature>
<dbReference type="EMBL" id="FNMU01000002">
    <property type="protein sequence ID" value="SDW30587.1"/>
    <property type="molecule type" value="Genomic_DNA"/>
</dbReference>
<evidence type="ECO:0000259" key="2">
    <source>
        <dbReference type="Pfam" id="PF01676"/>
    </source>
</evidence>
<evidence type="ECO:0000256" key="1">
    <source>
        <dbReference type="SAM" id="Phobius"/>
    </source>
</evidence>
<reference evidence="3 6" key="2">
    <citation type="submission" date="2018-10" db="EMBL/GenBank/DDBJ databases">
        <title>Cultivation of a novel Methanohalophilus strain from Kebrit Deep of the Red Sea and a genomic comparison of members of the genus Methanohalophilus.</title>
        <authorList>
            <person name="Guan Y."/>
            <person name="Ngugi D.K."/>
            <person name="Stingl U."/>
        </authorList>
    </citation>
    <scope>NUCLEOTIDE SEQUENCE [LARGE SCALE GENOMIC DNA]</scope>
    <source>
        <strain evidence="3 6">DSM 3094</strain>
    </source>
</reference>
<name>A0A1H2SGC9_9EURY</name>
<protein>
    <submittedName>
        <fullName evidence="4">Phosphoglycerate mutase (BPG-independent, AlkP superfamily)</fullName>
    </submittedName>
</protein>
<evidence type="ECO:0000313" key="3">
    <source>
        <dbReference type="EMBL" id="RNI09114.1"/>
    </source>
</evidence>
<dbReference type="RefSeq" id="WP_083433077.1">
    <property type="nucleotide sequence ID" value="NZ_FNMU01000002.1"/>
</dbReference>
<dbReference type="Proteomes" id="UP000198669">
    <property type="component" value="Unassembled WGS sequence"/>
</dbReference>